<reference evidence="3 4" key="1">
    <citation type="submission" date="2016-10" db="EMBL/GenBank/DDBJ databases">
        <authorList>
            <person name="Varghese N."/>
            <person name="Submissions S."/>
        </authorList>
    </citation>
    <scope>NUCLEOTIDE SEQUENCE [LARGE SCALE GENOMIC DNA]</scope>
    <source>
        <strain evidence="3 4">LMG 18378</strain>
    </source>
</reference>
<accession>A0AAQ1KJ19</accession>
<name>A0AAQ1KJ19_9PSED</name>
<organism evidence="3 4">
    <name type="scientific">Pseudomonas citronellolis</name>
    <dbReference type="NCBI Taxonomy" id="53408"/>
    <lineage>
        <taxon>Bacteria</taxon>
        <taxon>Pseudomonadati</taxon>
        <taxon>Pseudomonadota</taxon>
        <taxon>Gammaproteobacteria</taxon>
        <taxon>Pseudomonadales</taxon>
        <taxon>Pseudomonadaceae</taxon>
        <taxon>Pseudomonas</taxon>
    </lineage>
</organism>
<sequence>MSDEIKKRGRPADPDSVMSQLSNLQVGETYASAVRLDGENSPPAWSAVQAEKQRIRNTLNGQIRVARQRTSAEYKSSIGEFRADDGDIIIAAVVTRTG</sequence>
<dbReference type="EMBL" id="FOLS01000028">
    <property type="protein sequence ID" value="SFD51599.1"/>
    <property type="molecule type" value="Genomic_DNA"/>
</dbReference>
<evidence type="ECO:0000313" key="4">
    <source>
        <dbReference type="Proteomes" id="UP000183385"/>
    </source>
</evidence>
<evidence type="ECO:0000259" key="2">
    <source>
        <dbReference type="Pfam" id="PF24582"/>
    </source>
</evidence>
<proteinExistence type="predicted"/>
<dbReference type="Pfam" id="PF24582">
    <property type="entry name" value="DUF7609"/>
    <property type="match status" value="1"/>
</dbReference>
<comment type="caution">
    <text evidence="3">The sequence shown here is derived from an EMBL/GenBank/DDBJ whole genome shotgun (WGS) entry which is preliminary data.</text>
</comment>
<dbReference type="Proteomes" id="UP000183385">
    <property type="component" value="Unassembled WGS sequence"/>
</dbReference>
<protein>
    <recommendedName>
        <fullName evidence="2">DUF7609 domain-containing protein</fullName>
    </recommendedName>
</protein>
<feature type="region of interest" description="Disordered" evidence="1">
    <location>
        <begin position="1"/>
        <end position="22"/>
    </location>
</feature>
<evidence type="ECO:0000256" key="1">
    <source>
        <dbReference type="SAM" id="MobiDB-lite"/>
    </source>
</evidence>
<evidence type="ECO:0000313" key="3">
    <source>
        <dbReference type="EMBL" id="SFD51599.1"/>
    </source>
</evidence>
<keyword evidence="4" id="KW-1185">Reference proteome</keyword>
<dbReference type="InterPro" id="IPR056028">
    <property type="entry name" value="DUF7609"/>
</dbReference>
<dbReference type="RefSeq" id="WP_074983492.1">
    <property type="nucleotide sequence ID" value="NZ_FOLS01000028.1"/>
</dbReference>
<dbReference type="AlphaFoldDB" id="A0AAQ1KJ19"/>
<gene>
    <name evidence="3" type="ORF">SAMN05216577_1284</name>
</gene>
<feature type="compositionally biased region" description="Basic and acidic residues" evidence="1">
    <location>
        <begin position="1"/>
        <end position="13"/>
    </location>
</feature>
<feature type="domain" description="DUF7609" evidence="2">
    <location>
        <begin position="15"/>
        <end position="97"/>
    </location>
</feature>